<evidence type="ECO:0000256" key="1">
    <source>
        <dbReference type="ARBA" id="ARBA00023015"/>
    </source>
</evidence>
<dbReference type="InterPro" id="IPR000835">
    <property type="entry name" value="HTH_MarR-typ"/>
</dbReference>
<reference evidence="5 6" key="1">
    <citation type="submission" date="2016-10" db="EMBL/GenBank/DDBJ databases">
        <authorList>
            <person name="de Groot N.N."/>
        </authorList>
    </citation>
    <scope>NUCLEOTIDE SEQUENCE [LARGE SCALE GENOMIC DNA]</scope>
    <source>
        <strain evidence="5 6">CGMCC 4.3143</strain>
    </source>
</reference>
<dbReference type="GO" id="GO:0003677">
    <property type="term" value="F:DNA binding"/>
    <property type="evidence" value="ECO:0007669"/>
    <property type="project" value="UniProtKB-KW"/>
</dbReference>
<dbReference type="PROSITE" id="PS50995">
    <property type="entry name" value="HTH_MARR_2"/>
    <property type="match status" value="1"/>
</dbReference>
<gene>
    <name evidence="5" type="ORF">SAMN05216377_11672</name>
</gene>
<evidence type="ECO:0000313" key="6">
    <source>
        <dbReference type="Proteomes" id="UP000198967"/>
    </source>
</evidence>
<dbReference type="STRING" id="366584.SAMN05216377_11672"/>
<evidence type="ECO:0000313" key="5">
    <source>
        <dbReference type="EMBL" id="SDG87063.1"/>
    </source>
</evidence>
<dbReference type="InterPro" id="IPR036388">
    <property type="entry name" value="WH-like_DNA-bd_sf"/>
</dbReference>
<dbReference type="PANTHER" id="PTHR33164:SF94">
    <property type="entry name" value="TRANSCRIPTIONAL REGULATORY PROTEIN-RELATED"/>
    <property type="match status" value="1"/>
</dbReference>
<keyword evidence="3" id="KW-0804">Transcription</keyword>
<dbReference type="PRINTS" id="PR00598">
    <property type="entry name" value="HTHMARR"/>
</dbReference>
<keyword evidence="6" id="KW-1185">Reference proteome</keyword>
<organism evidence="5 6">
    <name type="scientific">Pseudonocardia oroxyli</name>
    <dbReference type="NCBI Taxonomy" id="366584"/>
    <lineage>
        <taxon>Bacteria</taxon>
        <taxon>Bacillati</taxon>
        <taxon>Actinomycetota</taxon>
        <taxon>Actinomycetes</taxon>
        <taxon>Pseudonocardiales</taxon>
        <taxon>Pseudonocardiaceae</taxon>
        <taxon>Pseudonocardia</taxon>
    </lineage>
</organism>
<dbReference type="EMBL" id="FNBE01000016">
    <property type="protein sequence ID" value="SDG87063.1"/>
    <property type="molecule type" value="Genomic_DNA"/>
</dbReference>
<evidence type="ECO:0000256" key="3">
    <source>
        <dbReference type="ARBA" id="ARBA00023163"/>
    </source>
</evidence>
<dbReference type="InterPro" id="IPR036390">
    <property type="entry name" value="WH_DNA-bd_sf"/>
</dbReference>
<dbReference type="InterPro" id="IPR039422">
    <property type="entry name" value="MarR/SlyA-like"/>
</dbReference>
<keyword evidence="1" id="KW-0805">Transcription regulation</keyword>
<protein>
    <submittedName>
        <fullName evidence="5">Transcriptional regulator, MarR family</fullName>
    </submittedName>
</protein>
<dbReference type="GO" id="GO:0003700">
    <property type="term" value="F:DNA-binding transcription factor activity"/>
    <property type="evidence" value="ECO:0007669"/>
    <property type="project" value="InterPro"/>
</dbReference>
<dbReference type="AlphaFoldDB" id="A0A1G7XSS6"/>
<sequence length="165" mass="17837">MALCNDVAVQRVGEPSTDELVDAVMTASRALLAVVARSLAAVDEDVTLPQYRALIVLAQRGARRPVDLAGVLAVTPSTATRMCDRLEARGLVGRDRVPDDRREVQVSLTARGLALVDEVTRRRRAELGTLLAGMAPRDRDAVVRALRTFAESAGEVPEQEWAVLP</sequence>
<evidence type="ECO:0000259" key="4">
    <source>
        <dbReference type="PROSITE" id="PS50995"/>
    </source>
</evidence>
<keyword evidence="2" id="KW-0238">DNA-binding</keyword>
<accession>A0A1G7XSS6</accession>
<dbReference type="PANTHER" id="PTHR33164">
    <property type="entry name" value="TRANSCRIPTIONAL REGULATOR, MARR FAMILY"/>
    <property type="match status" value="1"/>
</dbReference>
<dbReference type="Gene3D" id="1.10.10.10">
    <property type="entry name" value="Winged helix-like DNA-binding domain superfamily/Winged helix DNA-binding domain"/>
    <property type="match status" value="1"/>
</dbReference>
<feature type="domain" description="HTH marR-type" evidence="4">
    <location>
        <begin position="17"/>
        <end position="151"/>
    </location>
</feature>
<name>A0A1G7XSS6_PSEOR</name>
<dbReference type="SUPFAM" id="SSF46785">
    <property type="entry name" value="Winged helix' DNA-binding domain"/>
    <property type="match status" value="1"/>
</dbReference>
<proteinExistence type="predicted"/>
<dbReference type="InterPro" id="IPR023187">
    <property type="entry name" value="Tscrpt_reg_MarR-type_CS"/>
</dbReference>
<dbReference type="SMART" id="SM00347">
    <property type="entry name" value="HTH_MARR"/>
    <property type="match status" value="1"/>
</dbReference>
<dbReference type="PROSITE" id="PS01117">
    <property type="entry name" value="HTH_MARR_1"/>
    <property type="match status" value="1"/>
</dbReference>
<dbReference type="GO" id="GO:0006950">
    <property type="term" value="P:response to stress"/>
    <property type="evidence" value="ECO:0007669"/>
    <property type="project" value="TreeGrafter"/>
</dbReference>
<dbReference type="OrthoDB" id="3573114at2"/>
<dbReference type="Pfam" id="PF01047">
    <property type="entry name" value="MarR"/>
    <property type="match status" value="1"/>
</dbReference>
<dbReference type="Proteomes" id="UP000198967">
    <property type="component" value="Unassembled WGS sequence"/>
</dbReference>
<evidence type="ECO:0000256" key="2">
    <source>
        <dbReference type="ARBA" id="ARBA00023125"/>
    </source>
</evidence>